<evidence type="ECO:0000313" key="1">
    <source>
        <dbReference type="Proteomes" id="UP000887574"/>
    </source>
</evidence>
<protein>
    <submittedName>
        <fullName evidence="2">Uncharacterized protein</fullName>
    </submittedName>
</protein>
<name>A0A915D692_9BILA</name>
<dbReference type="AlphaFoldDB" id="A0A915D692"/>
<keyword evidence="1" id="KW-1185">Reference proteome</keyword>
<dbReference type="WBParaSite" id="jg16483">
    <property type="protein sequence ID" value="jg16483"/>
    <property type="gene ID" value="jg16483"/>
</dbReference>
<sequence length="160" mass="17610">MLYIPIANLNWKVPQSTFLATGLLETGVSLAIGASVCNRSALAHSTVKLSRVYRHSYMISMGTSHHSPAGDALILGRADNCKPNLDFLCVVFDSSVTLFGLCLNHIGFTGNWYTFITGPFYNLRTLGLNRSTLNRSNTVRLPLLFWSQSNNPAFAVKIEV</sequence>
<evidence type="ECO:0000313" key="2">
    <source>
        <dbReference type="WBParaSite" id="jg16483"/>
    </source>
</evidence>
<reference evidence="2" key="1">
    <citation type="submission" date="2022-11" db="UniProtKB">
        <authorList>
            <consortium name="WormBaseParasite"/>
        </authorList>
    </citation>
    <scope>IDENTIFICATION</scope>
</reference>
<proteinExistence type="predicted"/>
<accession>A0A915D692</accession>
<organism evidence="1 2">
    <name type="scientific">Ditylenchus dipsaci</name>
    <dbReference type="NCBI Taxonomy" id="166011"/>
    <lineage>
        <taxon>Eukaryota</taxon>
        <taxon>Metazoa</taxon>
        <taxon>Ecdysozoa</taxon>
        <taxon>Nematoda</taxon>
        <taxon>Chromadorea</taxon>
        <taxon>Rhabditida</taxon>
        <taxon>Tylenchina</taxon>
        <taxon>Tylenchomorpha</taxon>
        <taxon>Sphaerularioidea</taxon>
        <taxon>Anguinidae</taxon>
        <taxon>Anguininae</taxon>
        <taxon>Ditylenchus</taxon>
    </lineage>
</organism>
<dbReference type="Proteomes" id="UP000887574">
    <property type="component" value="Unplaced"/>
</dbReference>